<dbReference type="Pfam" id="PF00106">
    <property type="entry name" value="adh_short"/>
    <property type="match status" value="1"/>
</dbReference>
<evidence type="ECO:0000313" key="1">
    <source>
        <dbReference type="EMBL" id="MFB9838963.1"/>
    </source>
</evidence>
<evidence type="ECO:0000313" key="2">
    <source>
        <dbReference type="Proteomes" id="UP001589627"/>
    </source>
</evidence>
<proteinExistence type="predicted"/>
<gene>
    <name evidence="1" type="ORF">ACFFNX_43130</name>
</gene>
<dbReference type="InterPro" id="IPR002347">
    <property type="entry name" value="SDR_fam"/>
</dbReference>
<comment type="caution">
    <text evidence="1">The sequence shown here is derived from an EMBL/GenBank/DDBJ whole genome shotgun (WGS) entry which is preliminary data.</text>
</comment>
<organism evidence="1 2">
    <name type="scientific">Actinoallomurus acaciae</name>
    <dbReference type="NCBI Taxonomy" id="502577"/>
    <lineage>
        <taxon>Bacteria</taxon>
        <taxon>Bacillati</taxon>
        <taxon>Actinomycetota</taxon>
        <taxon>Actinomycetes</taxon>
        <taxon>Streptosporangiales</taxon>
        <taxon>Thermomonosporaceae</taxon>
        <taxon>Actinoallomurus</taxon>
    </lineage>
</organism>
<dbReference type="RefSeq" id="WP_378212044.1">
    <property type="nucleotide sequence ID" value="NZ_JBHLZP010000607.1"/>
</dbReference>
<name>A0ABV5YV95_9ACTN</name>
<dbReference type="PANTHER" id="PTHR43313:SF1">
    <property type="entry name" value="3BETA-HYDROXYSTEROID DEHYDROGENASE DHS-16"/>
    <property type="match status" value="1"/>
</dbReference>
<dbReference type="EMBL" id="JBHLZP010000607">
    <property type="protein sequence ID" value="MFB9838963.1"/>
    <property type="molecule type" value="Genomic_DNA"/>
</dbReference>
<dbReference type="SUPFAM" id="SSF51735">
    <property type="entry name" value="NAD(P)-binding Rossmann-fold domains"/>
    <property type="match status" value="1"/>
</dbReference>
<accession>A0ABV5YV95</accession>
<dbReference type="InterPro" id="IPR036291">
    <property type="entry name" value="NAD(P)-bd_dom_sf"/>
</dbReference>
<dbReference type="Gene3D" id="3.40.50.720">
    <property type="entry name" value="NAD(P)-binding Rossmann-like Domain"/>
    <property type="match status" value="1"/>
</dbReference>
<protein>
    <submittedName>
        <fullName evidence="1">SDR family NAD(P)-dependent oxidoreductase</fullName>
    </submittedName>
</protein>
<feature type="non-terminal residue" evidence="1">
    <location>
        <position position="267"/>
    </location>
</feature>
<keyword evidence="2" id="KW-1185">Reference proteome</keyword>
<dbReference type="Proteomes" id="UP001589627">
    <property type="component" value="Unassembled WGS sequence"/>
</dbReference>
<reference evidence="1 2" key="1">
    <citation type="submission" date="2024-09" db="EMBL/GenBank/DDBJ databases">
        <authorList>
            <person name="Sun Q."/>
            <person name="Mori K."/>
        </authorList>
    </citation>
    <scope>NUCLEOTIDE SEQUENCE [LARGE SCALE GENOMIC DNA]</scope>
    <source>
        <strain evidence="1 2">TBRC 0563</strain>
    </source>
</reference>
<dbReference type="PRINTS" id="PR00081">
    <property type="entry name" value="GDHRDH"/>
</dbReference>
<sequence length="267" mass="27793">MSTNTRAVFVTGAAGGIGTATARALSERGYRVYAGVRAEAPHLRDLDGVEQVRIDVTDPDNVAAAADEVARRQDGEGLAGVVNNAGVIVQGPLELVPAEELHRQFAINVFGPAEVTRAFAPLLRAGGGRLINISAPTARLAMPFAGPISASKAALDALSDAARVELAAQGVAVITVVPGSVETGIFTKASAAAETALAAADPARLALYRRQIEAVDAAVARMRGAKPDRVARTIVRALEANRPRPRYAAGSDVRPALILARLPFRLR</sequence>
<dbReference type="PANTHER" id="PTHR43313">
    <property type="entry name" value="SHORT-CHAIN DEHYDROGENASE/REDUCTASE FAMILY 9C"/>
    <property type="match status" value="1"/>
</dbReference>